<dbReference type="NCBIfam" id="NF037995">
    <property type="entry name" value="TRAP_S1"/>
    <property type="match status" value="1"/>
</dbReference>
<evidence type="ECO:0000256" key="1">
    <source>
        <dbReference type="ARBA" id="ARBA00004418"/>
    </source>
</evidence>
<feature type="signal peptide" evidence="4">
    <location>
        <begin position="1"/>
        <end position="25"/>
    </location>
</feature>
<gene>
    <name evidence="5" type="ORF">RGD00_02715</name>
</gene>
<evidence type="ECO:0000256" key="4">
    <source>
        <dbReference type="SAM" id="SignalP"/>
    </source>
</evidence>
<keyword evidence="2 4" id="KW-0732">Signal</keyword>
<organism evidence="5 6">
    <name type="scientific">Ruixingdingia sedimenti</name>
    <dbReference type="NCBI Taxonomy" id="3073604"/>
    <lineage>
        <taxon>Bacteria</taxon>
        <taxon>Pseudomonadati</taxon>
        <taxon>Pseudomonadota</taxon>
        <taxon>Alphaproteobacteria</taxon>
        <taxon>Rhodobacterales</taxon>
        <taxon>Paracoccaceae</taxon>
        <taxon>Ruixingdingia</taxon>
    </lineage>
</organism>
<evidence type="ECO:0000313" key="5">
    <source>
        <dbReference type="EMBL" id="MDR5651501.1"/>
    </source>
</evidence>
<dbReference type="PANTHER" id="PTHR33376">
    <property type="match status" value="1"/>
</dbReference>
<dbReference type="RefSeq" id="WP_310455681.1">
    <property type="nucleotide sequence ID" value="NZ_JAVKPH010000002.1"/>
</dbReference>
<dbReference type="InterPro" id="IPR038404">
    <property type="entry name" value="TRAP_DctP_sf"/>
</dbReference>
<name>A0ABU1F3Q8_9RHOB</name>
<dbReference type="EMBL" id="JAVKPH010000002">
    <property type="protein sequence ID" value="MDR5651501.1"/>
    <property type="molecule type" value="Genomic_DNA"/>
</dbReference>
<dbReference type="Proteomes" id="UP001247754">
    <property type="component" value="Unassembled WGS sequence"/>
</dbReference>
<dbReference type="Gene3D" id="3.40.190.170">
    <property type="entry name" value="Bacterial extracellular solute-binding protein, family 7"/>
    <property type="match status" value="1"/>
</dbReference>
<reference evidence="5 6" key="1">
    <citation type="submission" date="2023-09" db="EMBL/GenBank/DDBJ databases">
        <title>Xinfangfangia sedmenti sp. nov., isolated the sedment.</title>
        <authorList>
            <person name="Xu L."/>
        </authorList>
    </citation>
    <scope>NUCLEOTIDE SEQUENCE [LARGE SCALE GENOMIC DNA]</scope>
    <source>
        <strain evidence="5 6">LG-4</strain>
    </source>
</reference>
<evidence type="ECO:0000313" key="6">
    <source>
        <dbReference type="Proteomes" id="UP001247754"/>
    </source>
</evidence>
<keyword evidence="3" id="KW-0574">Periplasm</keyword>
<evidence type="ECO:0000256" key="3">
    <source>
        <dbReference type="ARBA" id="ARBA00022764"/>
    </source>
</evidence>
<dbReference type="InterPro" id="IPR018389">
    <property type="entry name" value="DctP_fam"/>
</dbReference>
<dbReference type="CDD" id="cd13666">
    <property type="entry name" value="PBP2_TRAP_DctP_like_1"/>
    <property type="match status" value="1"/>
</dbReference>
<proteinExistence type="predicted"/>
<evidence type="ECO:0000256" key="2">
    <source>
        <dbReference type="ARBA" id="ARBA00022729"/>
    </source>
</evidence>
<feature type="chain" id="PRO_5047454204" evidence="4">
    <location>
        <begin position="26"/>
        <end position="381"/>
    </location>
</feature>
<sequence>MPIATIRNAALSGLAALALTTAAEARDLRFAHGFPPGSIGDQSHHVFADKAKELSNGDLNVQIFPRSLLSFTEMLGGLRDGIADIGFLLFPYSPAEFPNSNMVADMTMMWNLSDTDNRAALAWTGALSEYVMLNCPECLDELKAQNAVYTGSQASQYVMLCANKKVVTAEDLKGLNLRAPGSHWARWAQAVGARTVSVPANETFEGLTQGLVDCTLSPAVDLVDLSLMDAVKYIVVEVPGGGFGGTAQSTVNSEVWKDLSKAEREIIMRASAAMSGSQSWRYRMLHNEYLDRAKAKGIEVVEISPDLLTMTQDFTRADIQGIGASYEAKFGIKNAGQKAETMQKIFDRWMGLVANVESAEQLEALMWDEVLSKVDLDSYGL</sequence>
<comment type="caution">
    <text evidence="5">The sequence shown here is derived from an EMBL/GenBank/DDBJ whole genome shotgun (WGS) entry which is preliminary data.</text>
</comment>
<protein>
    <submittedName>
        <fullName evidence="5">C4-dicarboxylate TRAP transporter substrate-binding protein</fullName>
    </submittedName>
</protein>
<dbReference type="Pfam" id="PF03480">
    <property type="entry name" value="DctP"/>
    <property type="match status" value="1"/>
</dbReference>
<comment type="subcellular location">
    <subcellularLocation>
        <location evidence="1">Periplasm</location>
    </subcellularLocation>
</comment>
<keyword evidence="6" id="KW-1185">Reference proteome</keyword>
<dbReference type="PANTHER" id="PTHR33376:SF5">
    <property type="entry name" value="EXTRACYTOPLASMIC SOLUTE RECEPTOR PROTEIN"/>
    <property type="match status" value="1"/>
</dbReference>
<accession>A0ABU1F3Q8</accession>